<sequence>MSSLALSFNDVNFSPVQHNNQIWLTASELAKALGYAKSDAVTQIYERNKDEFNSEMTLTLKLSVKGFGNGNSLKETRIFNPRGCHLITFFARTSVAKQFRKWVLDVLDKEIGAPVAKTHKSEREPLTNAVNLLVAKTKHLNYSDAYKLVHQRFNVQHIDEIPHDVIPVAVEYVHHLIAMYSSAEKYKDTEPNIHTVLRDKDVQFLMWYVPILGKFIKNEIYPALTAIQSSYAGRLSGLTSEAVCHANALNRKAIGYGLTLEHVGNKSPHDIEWYLAH</sequence>
<evidence type="ECO:0000313" key="2">
    <source>
        <dbReference type="EMBL" id="EXC07846.1"/>
    </source>
</evidence>
<organism evidence="2 3">
    <name type="scientific">Acinetobacter baumannii 625974</name>
    <dbReference type="NCBI Taxonomy" id="1310607"/>
    <lineage>
        <taxon>Bacteria</taxon>
        <taxon>Pseudomonadati</taxon>
        <taxon>Pseudomonadota</taxon>
        <taxon>Gammaproteobacteria</taxon>
        <taxon>Moraxellales</taxon>
        <taxon>Moraxellaceae</taxon>
        <taxon>Acinetobacter</taxon>
        <taxon>Acinetobacter calcoaceticus/baumannii complex</taxon>
    </lineage>
</organism>
<dbReference type="Pfam" id="PF02498">
    <property type="entry name" value="Bro-N"/>
    <property type="match status" value="1"/>
</dbReference>
<dbReference type="PATRIC" id="fig|1310607.3.peg.1618"/>
<dbReference type="Proteomes" id="UP000021108">
    <property type="component" value="Unassembled WGS sequence"/>
</dbReference>
<feature type="domain" description="Bro-N" evidence="1">
    <location>
        <begin position="1"/>
        <end position="119"/>
    </location>
</feature>
<evidence type="ECO:0000259" key="1">
    <source>
        <dbReference type="PROSITE" id="PS51750"/>
    </source>
</evidence>
<evidence type="ECO:0000313" key="3">
    <source>
        <dbReference type="Proteomes" id="UP000021108"/>
    </source>
</evidence>
<name>A0A009QC70_ACIBA</name>
<dbReference type="PROSITE" id="PS51750">
    <property type="entry name" value="BRO_N"/>
    <property type="match status" value="1"/>
</dbReference>
<proteinExistence type="predicted"/>
<comment type="caution">
    <text evidence="2">The sequence shown here is derived from an EMBL/GenBank/DDBJ whole genome shotgun (WGS) entry which is preliminary data.</text>
</comment>
<reference evidence="2 3" key="1">
    <citation type="submission" date="2014-02" db="EMBL/GenBank/DDBJ databases">
        <title>Comparative genomics and transcriptomics to identify genetic mechanisms underlying the emergence of carbapenem resistant Acinetobacter baumannii (CRAb).</title>
        <authorList>
            <person name="Harris A.D."/>
            <person name="Johnson K.J."/>
            <person name="George J."/>
            <person name="Shefchek K."/>
            <person name="Daugherty S.C."/>
            <person name="Parankush S."/>
            <person name="Sadzewicz L."/>
            <person name="Tallon L."/>
            <person name="Sengamalay N."/>
            <person name="Hazen T.H."/>
            <person name="Rasko D.A."/>
        </authorList>
    </citation>
    <scope>NUCLEOTIDE SEQUENCE [LARGE SCALE GENOMIC DNA]</scope>
    <source>
        <strain evidence="2 3">625974</strain>
    </source>
</reference>
<dbReference type="AlphaFoldDB" id="A0A009QC70"/>
<dbReference type="SMART" id="SM01040">
    <property type="entry name" value="Bro-N"/>
    <property type="match status" value="1"/>
</dbReference>
<accession>A0A009QC70</accession>
<dbReference type="InterPro" id="IPR003497">
    <property type="entry name" value="BRO_N_domain"/>
</dbReference>
<dbReference type="EMBL" id="JEXD01000010">
    <property type="protein sequence ID" value="EXC07846.1"/>
    <property type="molecule type" value="Genomic_DNA"/>
</dbReference>
<dbReference type="RefSeq" id="WP_032059264.1">
    <property type="nucleotide sequence ID" value="NZ_JEXD01000010.1"/>
</dbReference>
<protein>
    <submittedName>
        <fullName evidence="2">BRO family, N-terminal domain protein</fullName>
    </submittedName>
</protein>
<gene>
    <name evidence="2" type="ORF">J506_1665</name>
</gene>